<name>A0A3L6PV29_PANMI</name>
<feature type="coiled-coil region" evidence="7">
    <location>
        <begin position="753"/>
        <end position="781"/>
    </location>
</feature>
<evidence type="ECO:0000256" key="7">
    <source>
        <dbReference type="SAM" id="Coils"/>
    </source>
</evidence>
<comment type="similarity">
    <text evidence="3">Belongs to the NSRP1 family.</text>
</comment>
<evidence type="ECO:0000256" key="2">
    <source>
        <dbReference type="ARBA" id="ARBA00005991"/>
    </source>
</evidence>
<dbReference type="Gene3D" id="3.30.70.330">
    <property type="match status" value="1"/>
</dbReference>
<protein>
    <submittedName>
        <fullName evidence="11">Regulator of nonsense transcripts UPF3</fullName>
    </submittedName>
</protein>
<feature type="compositionally biased region" description="Polar residues" evidence="8">
    <location>
        <begin position="414"/>
        <end position="428"/>
    </location>
</feature>
<feature type="compositionally biased region" description="Basic and acidic residues" evidence="8">
    <location>
        <begin position="211"/>
        <end position="234"/>
    </location>
</feature>
<dbReference type="PANTHER" id="PTHR13112">
    <property type="entry name" value="UPF3 REGULATOR OF NONSENSE TRANSCRIPTS-LIKE PROTEIN"/>
    <property type="match status" value="1"/>
</dbReference>
<feature type="compositionally biased region" description="Basic and acidic residues" evidence="8">
    <location>
        <begin position="432"/>
        <end position="442"/>
    </location>
</feature>
<dbReference type="FunFam" id="3.30.70.330:FF:000255">
    <property type="entry name" value="Regulator of nonsense transcripts UPF3"/>
    <property type="match status" value="1"/>
</dbReference>
<comment type="caution">
    <text evidence="11">The sequence shown here is derived from an EMBL/GenBank/DDBJ whole genome shotgun (WGS) entry which is preliminary data.</text>
</comment>
<organism evidence="11 12">
    <name type="scientific">Panicum miliaceum</name>
    <name type="common">Proso millet</name>
    <name type="synonym">Broomcorn millet</name>
    <dbReference type="NCBI Taxonomy" id="4540"/>
    <lineage>
        <taxon>Eukaryota</taxon>
        <taxon>Viridiplantae</taxon>
        <taxon>Streptophyta</taxon>
        <taxon>Embryophyta</taxon>
        <taxon>Tracheophyta</taxon>
        <taxon>Spermatophyta</taxon>
        <taxon>Magnoliopsida</taxon>
        <taxon>Liliopsida</taxon>
        <taxon>Poales</taxon>
        <taxon>Poaceae</taxon>
        <taxon>PACMAD clade</taxon>
        <taxon>Panicoideae</taxon>
        <taxon>Panicodae</taxon>
        <taxon>Paniceae</taxon>
        <taxon>Panicinae</taxon>
        <taxon>Panicum</taxon>
        <taxon>Panicum sect. Panicum</taxon>
    </lineage>
</organism>
<dbReference type="PANTHER" id="PTHR13112:SF0">
    <property type="entry name" value="FI21285P1"/>
    <property type="match status" value="1"/>
</dbReference>
<dbReference type="SUPFAM" id="SSF54928">
    <property type="entry name" value="RNA-binding domain, RBD"/>
    <property type="match status" value="1"/>
</dbReference>
<feature type="region of interest" description="Disordered" evidence="8">
    <location>
        <begin position="359"/>
        <end position="487"/>
    </location>
</feature>
<dbReference type="Pfam" id="PF03467">
    <property type="entry name" value="Smg4_UPF3"/>
    <property type="match status" value="1"/>
</dbReference>
<dbReference type="GO" id="GO:0005730">
    <property type="term" value="C:nucleolus"/>
    <property type="evidence" value="ECO:0007669"/>
    <property type="project" value="TreeGrafter"/>
</dbReference>
<dbReference type="GO" id="GO:0045727">
    <property type="term" value="P:positive regulation of translation"/>
    <property type="evidence" value="ECO:0007669"/>
    <property type="project" value="TreeGrafter"/>
</dbReference>
<evidence type="ECO:0000313" key="11">
    <source>
        <dbReference type="EMBL" id="RLM65134.1"/>
    </source>
</evidence>
<evidence type="ECO:0000259" key="9">
    <source>
        <dbReference type="Pfam" id="PF03467"/>
    </source>
</evidence>
<feature type="compositionally biased region" description="Basic and acidic residues" evidence="8">
    <location>
        <begin position="806"/>
        <end position="821"/>
    </location>
</feature>
<evidence type="ECO:0000256" key="5">
    <source>
        <dbReference type="ARBA" id="ARBA00023161"/>
    </source>
</evidence>
<feature type="compositionally biased region" description="Basic and acidic residues" evidence="8">
    <location>
        <begin position="573"/>
        <end position="582"/>
    </location>
</feature>
<feature type="domain" description="Nuclear speckle splicing regulatory protein 1 N-terminal" evidence="10">
    <location>
        <begin position="665"/>
        <end position="781"/>
    </location>
</feature>
<dbReference type="GO" id="GO:0003729">
    <property type="term" value="F:mRNA binding"/>
    <property type="evidence" value="ECO:0007669"/>
    <property type="project" value="TreeGrafter"/>
</dbReference>
<dbReference type="GO" id="GO:0000381">
    <property type="term" value="P:regulation of alternative mRNA splicing, via spliceosome"/>
    <property type="evidence" value="ECO:0007669"/>
    <property type="project" value="InterPro"/>
</dbReference>
<feature type="region of interest" description="Disordered" evidence="8">
    <location>
        <begin position="801"/>
        <end position="920"/>
    </location>
</feature>
<feature type="compositionally biased region" description="Low complexity" evidence="8">
    <location>
        <begin position="175"/>
        <end position="196"/>
    </location>
</feature>
<dbReference type="InterPro" id="IPR012677">
    <property type="entry name" value="Nucleotide-bd_a/b_plait_sf"/>
</dbReference>
<feature type="compositionally biased region" description="Basic and acidic residues" evidence="8">
    <location>
        <begin position="377"/>
        <end position="401"/>
    </location>
</feature>
<reference evidence="12" key="1">
    <citation type="journal article" date="2019" name="Nat. Commun.">
        <title>The genome of broomcorn millet.</title>
        <authorList>
            <person name="Zou C."/>
            <person name="Miki D."/>
            <person name="Li D."/>
            <person name="Tang Q."/>
            <person name="Xiao L."/>
            <person name="Rajput S."/>
            <person name="Deng P."/>
            <person name="Jia W."/>
            <person name="Huang R."/>
            <person name="Zhang M."/>
            <person name="Sun Y."/>
            <person name="Hu J."/>
            <person name="Fu X."/>
            <person name="Schnable P.S."/>
            <person name="Li F."/>
            <person name="Zhang H."/>
            <person name="Feng B."/>
            <person name="Zhu X."/>
            <person name="Liu R."/>
            <person name="Schnable J.C."/>
            <person name="Zhu J.-K."/>
            <person name="Zhang H."/>
        </authorList>
    </citation>
    <scope>NUCLEOTIDE SEQUENCE [LARGE SCALE GENOMIC DNA]</scope>
</reference>
<dbReference type="InterPro" id="IPR039722">
    <property type="entry name" value="Upf3"/>
</dbReference>
<dbReference type="Pfam" id="PF09745">
    <property type="entry name" value="NSRP1_N"/>
    <property type="match status" value="1"/>
</dbReference>
<keyword evidence="4 7" id="KW-0175">Coiled coil</keyword>
<dbReference type="STRING" id="4540.A0A3L6PV29"/>
<feature type="region of interest" description="Disordered" evidence="8">
    <location>
        <begin position="170"/>
        <end position="346"/>
    </location>
</feature>
<accession>A0A3L6PV29</accession>
<evidence type="ECO:0000256" key="8">
    <source>
        <dbReference type="SAM" id="MobiDB-lite"/>
    </source>
</evidence>
<feature type="region of interest" description="Disordered" evidence="8">
    <location>
        <begin position="569"/>
        <end position="642"/>
    </location>
</feature>
<dbReference type="AlphaFoldDB" id="A0A3L6PV29"/>
<evidence type="ECO:0000256" key="1">
    <source>
        <dbReference type="ARBA" id="ARBA00004123"/>
    </source>
</evidence>
<dbReference type="Proteomes" id="UP000275267">
    <property type="component" value="Unassembled WGS sequence"/>
</dbReference>
<gene>
    <name evidence="11" type="ORF">C2845_PM16G08230</name>
</gene>
<dbReference type="InterPro" id="IPR018612">
    <property type="entry name" value="NSRP1_N"/>
</dbReference>
<keyword evidence="12" id="KW-1185">Reference proteome</keyword>
<keyword evidence="5" id="KW-0866">Nonsense-mediated mRNA decay</keyword>
<evidence type="ECO:0000256" key="6">
    <source>
        <dbReference type="ARBA" id="ARBA00023242"/>
    </source>
</evidence>
<feature type="compositionally biased region" description="Basic and acidic residues" evidence="8">
    <location>
        <begin position="890"/>
        <end position="900"/>
    </location>
</feature>
<evidence type="ECO:0000313" key="12">
    <source>
        <dbReference type="Proteomes" id="UP000275267"/>
    </source>
</evidence>
<feature type="compositionally biased region" description="Polar residues" evidence="8">
    <location>
        <begin position="854"/>
        <end position="867"/>
    </location>
</feature>
<feature type="compositionally biased region" description="Basic residues" evidence="8">
    <location>
        <begin position="909"/>
        <end position="920"/>
    </location>
</feature>
<dbReference type="GO" id="GO:0005737">
    <property type="term" value="C:cytoplasm"/>
    <property type="evidence" value="ECO:0007669"/>
    <property type="project" value="TreeGrafter"/>
</dbReference>
<sequence>MKDPAHRTKVVLRRLPPAIAQQAVVDQVDARFAGRYDWACFRPGNASQKNHRYSRLYLNFKRPEDVVEFAEAFNGHVFVNEKGAQFKALVEYAPSQQVPKSNIKKDGREGTIMKDPEYLEFLELISKPTEHLPSAEIQLERKEAERAAAGKEAPVVTALMMFVRQQRAAKSMAQRPGSRVSRKVSGVVTSSSSPSKRSSEKRRSSAYVVRDSAKEKPTYIMVPKREEHTQREKAIAGSSGDVTSGGTSGPGQAVEAKRDKIVILKGRGRVDSNIPDAATQQSSTPVKNVPSLSSRQDQRPEASGRIIKTILSNKETRSSNTSQHEQEGHMLNTERDKRPPRVLNPRTIVKDQIVENAERSHFDEKANHLHGSAPVGEKIERHARNRDRPDRGVWAPRRYDKSTSGGGSHASSSEFPQMQSHPGDNFSQLADGHGDRKTDTRSHGGGRGGPVENGHRRRGTPRGPKETEISANMPDGKNSKRSSASYGAHESSMILFYRFSSKSNTINAMCRDKYGFRSQVQAREFVTILSPKQQSHRAVELAVPVNRARKRKSPAPCLLPFASGLWCSPSNPRSDREADTEPRVCSGSPPIESAARRRSSSPAAVDAAMQRYGLQLRTKPAASSSSRAPPPPARHLAAFADDDDDDVEAEILRQAAKKRALQKVEEQQKKAMEEDPSVFAYDEVYDDMKEKEARPKMQAKVVRESKYIAQLKEKAEQRKREQDIIYERKLQKERSKEDHLFGDKDKFVTSAYRKKLEEQQKWLEEERIRQLREEREDVTKKKDLSDFYFGLEKNVAFGARTHGNVKHADPQKSDNKPEDTKSSSLDAEVSEPSPKRRRESSVGSERAKSVEEPSGSQPKDSTAAASTEKNDAEVPSNASQTPQNIQPVKVTDEHYKRSDDALAAARARALARKKAKEQQL</sequence>
<feature type="compositionally biased region" description="Basic and acidic residues" evidence="8">
    <location>
        <begin position="324"/>
        <end position="339"/>
    </location>
</feature>
<evidence type="ECO:0000259" key="10">
    <source>
        <dbReference type="Pfam" id="PF09745"/>
    </source>
</evidence>
<comment type="similarity">
    <text evidence="2">Belongs to the RENT3 family.</text>
</comment>
<comment type="subcellular location">
    <subcellularLocation>
        <location evidence="1">Nucleus</location>
    </subcellularLocation>
</comment>
<feature type="compositionally biased region" description="Polar residues" evidence="8">
    <location>
        <begin position="876"/>
        <end position="886"/>
    </location>
</feature>
<dbReference type="EMBL" id="PQIB02000015">
    <property type="protein sequence ID" value="RLM65134.1"/>
    <property type="molecule type" value="Genomic_DNA"/>
</dbReference>
<dbReference type="OrthoDB" id="18087at2759"/>
<dbReference type="GO" id="GO:0000184">
    <property type="term" value="P:nuclear-transcribed mRNA catabolic process, nonsense-mediated decay"/>
    <property type="evidence" value="ECO:0007669"/>
    <property type="project" value="UniProtKB-KW"/>
</dbReference>
<feature type="compositionally biased region" description="Polar residues" evidence="8">
    <location>
        <begin position="310"/>
        <end position="323"/>
    </location>
</feature>
<proteinExistence type="inferred from homology"/>
<keyword evidence="6" id="KW-0539">Nucleus</keyword>
<dbReference type="InterPro" id="IPR005120">
    <property type="entry name" value="UPF3_dom"/>
</dbReference>
<evidence type="ECO:0000256" key="4">
    <source>
        <dbReference type="ARBA" id="ARBA00023054"/>
    </source>
</evidence>
<feature type="compositionally biased region" description="Polar residues" evidence="8">
    <location>
        <begin position="278"/>
        <end position="295"/>
    </location>
</feature>
<feature type="domain" description="UPF3" evidence="9">
    <location>
        <begin position="6"/>
        <end position="167"/>
    </location>
</feature>
<dbReference type="InterPro" id="IPR035979">
    <property type="entry name" value="RBD_domain_sf"/>
</dbReference>
<dbReference type="CDD" id="cd12455">
    <property type="entry name" value="RRM_like_Smg4_UPF3"/>
    <property type="match status" value="1"/>
</dbReference>
<evidence type="ECO:0000256" key="3">
    <source>
        <dbReference type="ARBA" id="ARBA00010126"/>
    </source>
</evidence>